<dbReference type="InterPro" id="IPR015300">
    <property type="entry name" value="DNA-bd_pseudobarrel_sf"/>
</dbReference>
<feature type="region of interest" description="Disordered" evidence="6">
    <location>
        <begin position="95"/>
        <end position="170"/>
    </location>
</feature>
<feature type="domain" description="TF-B3" evidence="7">
    <location>
        <begin position="297"/>
        <end position="396"/>
    </location>
</feature>
<feature type="compositionally biased region" description="Low complexity" evidence="6">
    <location>
        <begin position="95"/>
        <end position="104"/>
    </location>
</feature>
<keyword evidence="2" id="KW-0805">Transcription regulation</keyword>
<keyword evidence="5" id="KW-0539">Nucleus</keyword>
<evidence type="ECO:0000256" key="4">
    <source>
        <dbReference type="ARBA" id="ARBA00023163"/>
    </source>
</evidence>
<dbReference type="Proteomes" id="UP000694864">
    <property type="component" value="Chromosome 12"/>
</dbReference>
<feature type="compositionally biased region" description="Basic and acidic residues" evidence="6">
    <location>
        <begin position="153"/>
        <end position="164"/>
    </location>
</feature>
<evidence type="ECO:0000256" key="2">
    <source>
        <dbReference type="ARBA" id="ARBA00023015"/>
    </source>
</evidence>
<dbReference type="CDD" id="cd10017">
    <property type="entry name" value="B3_DNA"/>
    <property type="match status" value="3"/>
</dbReference>
<dbReference type="GeneID" id="104730114"/>
<evidence type="ECO:0000256" key="6">
    <source>
        <dbReference type="SAM" id="MobiDB-lite"/>
    </source>
</evidence>
<feature type="compositionally biased region" description="Acidic residues" evidence="6">
    <location>
        <begin position="113"/>
        <end position="152"/>
    </location>
</feature>
<protein>
    <submittedName>
        <fullName evidence="9">B3 domain-containing protein REM1-like</fullName>
    </submittedName>
</protein>
<feature type="region of interest" description="Disordered" evidence="6">
    <location>
        <begin position="404"/>
        <end position="458"/>
    </location>
</feature>
<evidence type="ECO:0000256" key="5">
    <source>
        <dbReference type="ARBA" id="ARBA00023242"/>
    </source>
</evidence>
<reference evidence="8" key="1">
    <citation type="journal article" date="2014" name="Nat. Commun.">
        <title>The emerging biofuel crop Camelina sativa retains a highly undifferentiated hexaploid genome structure.</title>
        <authorList>
            <person name="Kagale S."/>
            <person name="Koh C."/>
            <person name="Nixon J."/>
            <person name="Bollina V."/>
            <person name="Clarke W.E."/>
            <person name="Tuteja R."/>
            <person name="Spillane C."/>
            <person name="Robinson S.J."/>
            <person name="Links M.G."/>
            <person name="Clarke C."/>
            <person name="Higgins E.E."/>
            <person name="Huebert T."/>
            <person name="Sharpe A.G."/>
            <person name="Parkin I.A."/>
        </authorList>
    </citation>
    <scope>NUCLEOTIDE SEQUENCE [LARGE SCALE GENOMIC DNA]</scope>
    <source>
        <strain evidence="8">cv. DH55</strain>
    </source>
</reference>
<dbReference type="SUPFAM" id="SSF101936">
    <property type="entry name" value="DNA-binding pseudobarrel domain"/>
    <property type="match status" value="3"/>
</dbReference>
<keyword evidence="4" id="KW-0804">Transcription</keyword>
<accession>A0ABM0UWV0</accession>
<name>A0ABM0UWV0_CAMSA</name>
<evidence type="ECO:0000313" key="8">
    <source>
        <dbReference type="Proteomes" id="UP000694864"/>
    </source>
</evidence>
<feature type="compositionally biased region" description="Basic residues" evidence="6">
    <location>
        <begin position="405"/>
        <end position="414"/>
    </location>
</feature>
<dbReference type="PROSITE" id="PS50863">
    <property type="entry name" value="B3"/>
    <property type="match status" value="3"/>
</dbReference>
<evidence type="ECO:0000259" key="7">
    <source>
        <dbReference type="PROSITE" id="PS50863"/>
    </source>
</evidence>
<dbReference type="PANTHER" id="PTHR31674:SF38">
    <property type="entry name" value="B3 DOMAIN-CONTAINING PROTEIN REM1"/>
    <property type="match status" value="1"/>
</dbReference>
<feature type="region of interest" description="Disordered" evidence="6">
    <location>
        <begin position="269"/>
        <end position="292"/>
    </location>
</feature>
<feature type="compositionally biased region" description="Basic and acidic residues" evidence="6">
    <location>
        <begin position="443"/>
        <end position="455"/>
    </location>
</feature>
<dbReference type="RefSeq" id="XP_010447522.1">
    <property type="nucleotide sequence ID" value="XM_010449220.2"/>
</dbReference>
<dbReference type="InterPro" id="IPR039218">
    <property type="entry name" value="REM_fam"/>
</dbReference>
<keyword evidence="3" id="KW-0238">DNA-binding</keyword>
<evidence type="ECO:0000313" key="9">
    <source>
        <dbReference type="RefSeq" id="XP_010447522.1"/>
    </source>
</evidence>
<feature type="domain" description="TF-B3" evidence="7">
    <location>
        <begin position="173"/>
        <end position="269"/>
    </location>
</feature>
<dbReference type="Gene3D" id="2.40.330.10">
    <property type="entry name" value="DNA-binding pseudobarrel domain"/>
    <property type="match status" value="3"/>
</dbReference>
<reference evidence="9" key="2">
    <citation type="submission" date="2025-08" db="UniProtKB">
        <authorList>
            <consortium name="RefSeq"/>
        </authorList>
    </citation>
    <scope>IDENTIFICATION</scope>
    <source>
        <tissue evidence="9">Leaf</tissue>
    </source>
</reference>
<proteinExistence type="predicted"/>
<keyword evidence="8" id="KW-1185">Reference proteome</keyword>
<evidence type="ECO:0000256" key="3">
    <source>
        <dbReference type="ARBA" id="ARBA00023125"/>
    </source>
</evidence>
<evidence type="ECO:0000256" key="1">
    <source>
        <dbReference type="ARBA" id="ARBA00004123"/>
    </source>
</evidence>
<comment type="subcellular location">
    <subcellularLocation>
        <location evidence="1">Nucleus</location>
    </subcellularLocation>
</comment>
<sequence>MADTPHFSSFEHKFLTGDKPLLTLDAEFLMNHTKVLLISDASDRVWKVKLDGGRLADGWEEFAGEHGFKDGDVLVFKHHGDEVLHVSVAPRSVSSDIHHASSSHVDTEVTYIDADDGEEEEDDDDDDDGDEEEDDNDDGDEEEDDNDDDDVGAGDRARNKKPEADSSSGQSCFITGCVTRYSLSKDRLDLSRKFTAFFGEHLKASEIDVINEQGRIWEMKLAKNNSSGVFYIRAGWQHFCSTNDLRQGDFCKFKLFQIGERPVLSLCPQESGNGHKEKRALDEVSKRKEKKKAPSPTVIIKYTPSRDYTGQLSLPVSFTRENGINKAGDVILLDQDGRKWSSYLQITGLGRDVSEWFYLRKGWREMCEPNGVKVNDSFKLELMWEGANPLFKFCSKIENHDYKGKGNHTTRRKRACETAPQPRNVRKTPRVGVEGQVNKRRSRGPEHQADEERGRTQVSNRTNTISRNFLSAQPQSCSVSDQVASVKQGIVDTLNTVRQCQTELETSEQNLQASLLAIDALGERIWGISKILSNDLV</sequence>
<dbReference type="PANTHER" id="PTHR31674">
    <property type="entry name" value="B3 DOMAIN-CONTAINING PROTEIN REM-LIKE 3-RELATED"/>
    <property type="match status" value="1"/>
</dbReference>
<dbReference type="SMART" id="SM01019">
    <property type="entry name" value="B3"/>
    <property type="match status" value="3"/>
</dbReference>
<feature type="domain" description="TF-B3" evidence="7">
    <location>
        <begin position="7"/>
        <end position="92"/>
    </location>
</feature>
<feature type="compositionally biased region" description="Basic and acidic residues" evidence="6">
    <location>
        <begin position="273"/>
        <end position="286"/>
    </location>
</feature>
<organism evidence="8 9">
    <name type="scientific">Camelina sativa</name>
    <name type="common">False flax</name>
    <name type="synonym">Myagrum sativum</name>
    <dbReference type="NCBI Taxonomy" id="90675"/>
    <lineage>
        <taxon>Eukaryota</taxon>
        <taxon>Viridiplantae</taxon>
        <taxon>Streptophyta</taxon>
        <taxon>Embryophyta</taxon>
        <taxon>Tracheophyta</taxon>
        <taxon>Spermatophyta</taxon>
        <taxon>Magnoliopsida</taxon>
        <taxon>eudicotyledons</taxon>
        <taxon>Gunneridae</taxon>
        <taxon>Pentapetalae</taxon>
        <taxon>rosids</taxon>
        <taxon>malvids</taxon>
        <taxon>Brassicales</taxon>
        <taxon>Brassicaceae</taxon>
        <taxon>Camelineae</taxon>
        <taxon>Camelina</taxon>
    </lineage>
</organism>
<dbReference type="Pfam" id="PF02362">
    <property type="entry name" value="B3"/>
    <property type="match status" value="3"/>
</dbReference>
<dbReference type="InterPro" id="IPR003340">
    <property type="entry name" value="B3_DNA-bd"/>
</dbReference>
<gene>
    <name evidence="9" type="primary">LOC104730114</name>
</gene>